<dbReference type="AlphaFoldDB" id="A0A8T2MT36"/>
<protein>
    <submittedName>
        <fullName evidence="2">Uncharacterized protein</fullName>
    </submittedName>
</protein>
<keyword evidence="1" id="KW-0732">Signal</keyword>
<evidence type="ECO:0000313" key="3">
    <source>
        <dbReference type="Proteomes" id="UP000824540"/>
    </source>
</evidence>
<accession>A0A8T2MT36</accession>
<evidence type="ECO:0000313" key="2">
    <source>
        <dbReference type="EMBL" id="KAG9331224.1"/>
    </source>
</evidence>
<evidence type="ECO:0000256" key="1">
    <source>
        <dbReference type="SAM" id="SignalP"/>
    </source>
</evidence>
<feature type="chain" id="PRO_5035908962" evidence="1">
    <location>
        <begin position="27"/>
        <end position="55"/>
    </location>
</feature>
<dbReference type="Proteomes" id="UP000824540">
    <property type="component" value="Unassembled WGS sequence"/>
</dbReference>
<comment type="caution">
    <text evidence="2">The sequence shown here is derived from an EMBL/GenBank/DDBJ whole genome shotgun (WGS) entry which is preliminary data.</text>
</comment>
<dbReference type="EMBL" id="JAFBMS010000365">
    <property type="protein sequence ID" value="KAG9331224.1"/>
    <property type="molecule type" value="Genomic_DNA"/>
</dbReference>
<reference evidence="2" key="1">
    <citation type="thesis" date="2021" institute="BYU ScholarsArchive" country="Provo, UT, USA">
        <title>Applications of and Algorithms for Genome Assembly and Genomic Analyses with an Emphasis on Marine Teleosts.</title>
        <authorList>
            <person name="Pickett B.D."/>
        </authorList>
    </citation>
    <scope>NUCLEOTIDE SEQUENCE</scope>
    <source>
        <strain evidence="2">HI-2016</strain>
    </source>
</reference>
<sequence>MVLKTQLSQRLMKCLLLWVALSPCHATTLAELAIHIIYIGIGNTPDLNLNSWCSL</sequence>
<keyword evidence="3" id="KW-1185">Reference proteome</keyword>
<organism evidence="2 3">
    <name type="scientific">Albula glossodonta</name>
    <name type="common">roundjaw bonefish</name>
    <dbReference type="NCBI Taxonomy" id="121402"/>
    <lineage>
        <taxon>Eukaryota</taxon>
        <taxon>Metazoa</taxon>
        <taxon>Chordata</taxon>
        <taxon>Craniata</taxon>
        <taxon>Vertebrata</taxon>
        <taxon>Euteleostomi</taxon>
        <taxon>Actinopterygii</taxon>
        <taxon>Neopterygii</taxon>
        <taxon>Teleostei</taxon>
        <taxon>Albuliformes</taxon>
        <taxon>Albulidae</taxon>
        <taxon>Albula</taxon>
    </lineage>
</organism>
<gene>
    <name evidence="2" type="ORF">JZ751_019737</name>
</gene>
<proteinExistence type="predicted"/>
<name>A0A8T2MT36_9TELE</name>
<feature type="signal peptide" evidence="1">
    <location>
        <begin position="1"/>
        <end position="26"/>
    </location>
</feature>